<feature type="domain" description="Conserved hypothetical protein CHP02679 N terminus" evidence="2">
    <location>
        <begin position="27"/>
        <end position="182"/>
    </location>
</feature>
<dbReference type="InterPro" id="IPR024466">
    <property type="entry name" value="CHP02679_N"/>
</dbReference>
<evidence type="ECO:0000313" key="4">
    <source>
        <dbReference type="Proteomes" id="UP001596317"/>
    </source>
</evidence>
<dbReference type="SUPFAM" id="SSF56726">
    <property type="entry name" value="DNA topoisomerase IV, alpha subunit"/>
    <property type="match status" value="1"/>
</dbReference>
<reference evidence="4" key="1">
    <citation type="journal article" date="2019" name="Int. J. Syst. Evol. Microbiol.">
        <title>The Global Catalogue of Microorganisms (GCM) 10K type strain sequencing project: providing services to taxonomists for standard genome sequencing and annotation.</title>
        <authorList>
            <consortium name="The Broad Institute Genomics Platform"/>
            <consortium name="The Broad Institute Genome Sequencing Center for Infectious Disease"/>
            <person name="Wu L."/>
            <person name="Ma J."/>
        </authorList>
    </citation>
    <scope>NUCLEOTIDE SEQUENCE [LARGE SCALE GENOMIC DNA]</scope>
    <source>
        <strain evidence="4">CCUG 63830</strain>
    </source>
</reference>
<evidence type="ECO:0000259" key="2">
    <source>
        <dbReference type="Pfam" id="PF11796"/>
    </source>
</evidence>
<sequence>MLEAALKRYRRDGELRRSQPELPPEAWLALSRLTGESPGRTLDLAVLNQALLKSRHAVGLVDVLTELNGGPVQIRRQEKEAMGRQWDEAIDEVPHADWQTLLREGRGGALALKTELKRSGSLAEVVHLVSRALQALPEAPSFPVLAAQVGGDAHALDTDRLAGRVFRAALDDLGWPHPERDGVSRTVLCAGLLGTDWLRAAAGHCLALPLREVLRISSVEVPGRQLYVVENPSVFEALHEAFPRLPLVCTQGQPGTAVTALLRRVPSTTIVYLSCDLDVGGLRIASFLMREVELNWRPWRMDVQSYVLACGRGSLPLAGAVPCTVERLADLAGAMAKSGLGGHQENLLPELLSTAPKNWNIRTFGDGTAVKVHDPSWTISCFCLIRSRCTSTPPAFDPTLSGWRSPAR</sequence>
<dbReference type="Proteomes" id="UP001596317">
    <property type="component" value="Unassembled WGS sequence"/>
</dbReference>
<dbReference type="Pfam" id="PF11796">
    <property type="entry name" value="DUF3323"/>
    <property type="match status" value="1"/>
</dbReference>
<accession>A0ABW1ZVB1</accession>
<name>A0ABW1ZVB1_9DEIO</name>
<dbReference type="RefSeq" id="WP_380059360.1">
    <property type="nucleotide sequence ID" value="NZ_JBHSWB010000004.1"/>
</dbReference>
<keyword evidence="4" id="KW-1185">Reference proteome</keyword>
<organism evidence="3 4">
    <name type="scientific">Deinococcus multiflagellatus</name>
    <dbReference type="NCBI Taxonomy" id="1656887"/>
    <lineage>
        <taxon>Bacteria</taxon>
        <taxon>Thermotogati</taxon>
        <taxon>Deinococcota</taxon>
        <taxon>Deinococci</taxon>
        <taxon>Deinococcales</taxon>
        <taxon>Deinococcaceae</taxon>
        <taxon>Deinococcus</taxon>
    </lineage>
</organism>
<evidence type="ECO:0000259" key="1">
    <source>
        <dbReference type="Pfam" id="PF09664"/>
    </source>
</evidence>
<proteinExistence type="predicted"/>
<dbReference type="EMBL" id="JBHSWB010000004">
    <property type="protein sequence ID" value="MFC6663775.1"/>
    <property type="molecule type" value="Genomic_DNA"/>
</dbReference>
<gene>
    <name evidence="3" type="ORF">ACFP90_27670</name>
</gene>
<protein>
    <submittedName>
        <fullName evidence="3">DUF2399 domain-containing protein</fullName>
    </submittedName>
</protein>
<dbReference type="InterPro" id="IPR024465">
    <property type="entry name" value="DUF2399"/>
</dbReference>
<feature type="domain" description="DUF2399" evidence="1">
    <location>
        <begin position="207"/>
        <end position="352"/>
    </location>
</feature>
<comment type="caution">
    <text evidence="3">The sequence shown here is derived from an EMBL/GenBank/DDBJ whole genome shotgun (WGS) entry which is preliminary data.</text>
</comment>
<dbReference type="InterPro" id="IPR036078">
    <property type="entry name" value="Spo11/TopoVI_A_sf"/>
</dbReference>
<evidence type="ECO:0000313" key="3">
    <source>
        <dbReference type="EMBL" id="MFC6663775.1"/>
    </source>
</evidence>
<dbReference type="Pfam" id="PF09664">
    <property type="entry name" value="DUF2399"/>
    <property type="match status" value="1"/>
</dbReference>